<feature type="domain" description="Glycosyltransferase 2-like" evidence="1">
    <location>
        <begin position="6"/>
        <end position="157"/>
    </location>
</feature>
<dbReference type="PANTHER" id="PTHR22916:SF3">
    <property type="entry name" value="UDP-GLCNAC:BETAGAL BETA-1,3-N-ACETYLGLUCOSAMINYLTRANSFERASE-LIKE PROTEIN 1"/>
    <property type="match status" value="1"/>
</dbReference>
<evidence type="ECO:0000313" key="3">
    <source>
        <dbReference type="Proteomes" id="UP000256650"/>
    </source>
</evidence>
<dbReference type="Gene3D" id="3.90.550.10">
    <property type="entry name" value="Spore Coat Polysaccharide Biosynthesis Protein SpsA, Chain A"/>
    <property type="match status" value="1"/>
</dbReference>
<keyword evidence="2" id="KW-0808">Transferase</keyword>
<dbReference type="Pfam" id="PF00535">
    <property type="entry name" value="Glycos_transf_2"/>
    <property type="match status" value="1"/>
</dbReference>
<evidence type="ECO:0000313" key="2">
    <source>
        <dbReference type="EMBL" id="RDU61548.1"/>
    </source>
</evidence>
<dbReference type="PANTHER" id="PTHR22916">
    <property type="entry name" value="GLYCOSYLTRANSFERASE"/>
    <property type="match status" value="1"/>
</dbReference>
<dbReference type="RefSeq" id="WP_115552297.1">
    <property type="nucleotide sequence ID" value="NZ_CAQJPM010000043.1"/>
</dbReference>
<dbReference type="SUPFAM" id="SSF53448">
    <property type="entry name" value="Nucleotide-diphospho-sugar transferases"/>
    <property type="match status" value="1"/>
</dbReference>
<dbReference type="EMBL" id="NXLS01000015">
    <property type="protein sequence ID" value="RDU61548.1"/>
    <property type="molecule type" value="Genomic_DNA"/>
</dbReference>
<dbReference type="InterPro" id="IPR029044">
    <property type="entry name" value="Nucleotide-diphossugar_trans"/>
</dbReference>
<dbReference type="OrthoDB" id="5372349at2"/>
<name>A0A3D8I8V3_9HELI</name>
<comment type="caution">
    <text evidence="2">The sequence shown here is derived from an EMBL/GenBank/DDBJ whole genome shotgun (WGS) entry which is preliminary data.</text>
</comment>
<gene>
    <name evidence="2" type="ORF">CQA43_09170</name>
</gene>
<dbReference type="Proteomes" id="UP000256650">
    <property type="component" value="Unassembled WGS sequence"/>
</dbReference>
<sequence>MNPKVSIVIPSLNSMCYIEECLQSVLNQTLQDIEILCVDANSTDGTLEYLKELESKDKRLKVIISKKKSYGHQMNLGIKAAKGEYLGIVESDDYIKPNMYAELYRIAKEQECDVVKGDMLEFVDKNGERIFTYTRLINWTKCLYHRNLNAKDVRVFTQSGIMNPSGIFKLSFLRENQIYHNESLGAAYQDTGFWFFTHLLASKIFFVNEAFYCYRQDNENSSVNHISLEKALNLSREYDFIRKKLDDNPNLKNLISLVSYLRFGGYNWILGRIMDAYKLPFLQRIQSEFLELEAKGELDWKFFDAFQRAKLERILKNPQEFYENVCLKPKGAVERVKNQLSYKLGTEILKTKNPMRIFILTFKLKNLINHWGQLESKTLNLDDFSDYYEGLKTCEHLSYSLGFTFLKAYTNWYKGEILLLPFKFYRVYRQFKEKRI</sequence>
<dbReference type="GeneID" id="82536449"/>
<dbReference type="AlphaFoldDB" id="A0A3D8I8V3"/>
<keyword evidence="3" id="KW-1185">Reference proteome</keyword>
<dbReference type="GO" id="GO:0016758">
    <property type="term" value="F:hexosyltransferase activity"/>
    <property type="evidence" value="ECO:0007669"/>
    <property type="project" value="UniProtKB-ARBA"/>
</dbReference>
<accession>A0A3D8I8V3</accession>
<proteinExistence type="predicted"/>
<organism evidence="2 3">
    <name type="scientific">Helicobacter ganmani</name>
    <dbReference type="NCBI Taxonomy" id="60246"/>
    <lineage>
        <taxon>Bacteria</taxon>
        <taxon>Pseudomonadati</taxon>
        <taxon>Campylobacterota</taxon>
        <taxon>Epsilonproteobacteria</taxon>
        <taxon>Campylobacterales</taxon>
        <taxon>Helicobacteraceae</taxon>
        <taxon>Helicobacter</taxon>
    </lineage>
</organism>
<reference evidence="2 3" key="1">
    <citation type="submission" date="2018-04" db="EMBL/GenBank/DDBJ databases">
        <title>Novel Campyloabacter and Helicobacter Species and Strains.</title>
        <authorList>
            <person name="Mannion A.J."/>
            <person name="Shen Z."/>
            <person name="Fox J.G."/>
        </authorList>
    </citation>
    <scope>NUCLEOTIDE SEQUENCE [LARGE SCALE GENOMIC DNA]</scope>
    <source>
        <strain evidence="2 3">MIT 99-5101</strain>
    </source>
</reference>
<protein>
    <submittedName>
        <fullName evidence="2">Glycosyl transferase family 2</fullName>
    </submittedName>
</protein>
<evidence type="ECO:0000259" key="1">
    <source>
        <dbReference type="Pfam" id="PF00535"/>
    </source>
</evidence>
<dbReference type="InterPro" id="IPR001173">
    <property type="entry name" value="Glyco_trans_2-like"/>
</dbReference>